<dbReference type="InterPro" id="IPR002469">
    <property type="entry name" value="Peptidase_S9B_N"/>
</dbReference>
<dbReference type="PANTHER" id="PTHR11731:SF193">
    <property type="entry name" value="DIPEPTIDYL PEPTIDASE 9"/>
    <property type="match status" value="1"/>
</dbReference>
<gene>
    <name evidence="4" type="ORF">SOCE26_053960</name>
</gene>
<dbReference type="PANTHER" id="PTHR11731">
    <property type="entry name" value="PROTEASE FAMILY S9B,C DIPEPTIDYL-PEPTIDASE IV-RELATED"/>
    <property type="match status" value="1"/>
</dbReference>
<name>A0A2L0EXB7_SORCE</name>
<accession>A0A2L0EXB7</accession>
<dbReference type="AlphaFoldDB" id="A0A2L0EXB7"/>
<reference evidence="4 5" key="1">
    <citation type="submission" date="2015-09" db="EMBL/GenBank/DDBJ databases">
        <title>Sorangium comparison.</title>
        <authorList>
            <person name="Zaburannyi N."/>
            <person name="Bunk B."/>
            <person name="Overmann J."/>
            <person name="Mueller R."/>
        </authorList>
    </citation>
    <scope>NUCLEOTIDE SEQUENCE [LARGE SCALE GENOMIC DNA]</scope>
    <source>
        <strain evidence="4 5">So ce26</strain>
    </source>
</reference>
<proteinExistence type="predicted"/>
<protein>
    <submittedName>
        <fullName evidence="4">Peptidase S9</fullName>
    </submittedName>
</protein>
<evidence type="ECO:0000313" key="5">
    <source>
        <dbReference type="Proteomes" id="UP000238348"/>
    </source>
</evidence>
<dbReference type="Gene3D" id="2.140.10.30">
    <property type="entry name" value="Dipeptidylpeptidase IV, N-terminal domain"/>
    <property type="match status" value="1"/>
</dbReference>
<dbReference type="Proteomes" id="UP000238348">
    <property type="component" value="Chromosome"/>
</dbReference>
<dbReference type="Pfam" id="PF00326">
    <property type="entry name" value="Peptidase_S9"/>
    <property type="match status" value="1"/>
</dbReference>
<evidence type="ECO:0000259" key="2">
    <source>
        <dbReference type="Pfam" id="PF00326"/>
    </source>
</evidence>
<feature type="region of interest" description="Disordered" evidence="1">
    <location>
        <begin position="51"/>
        <end position="76"/>
    </location>
</feature>
<dbReference type="InterPro" id="IPR001375">
    <property type="entry name" value="Peptidase_S9_cat"/>
</dbReference>
<feature type="domain" description="Peptidase S9 prolyl oligopeptidase catalytic" evidence="2">
    <location>
        <begin position="603"/>
        <end position="796"/>
    </location>
</feature>
<dbReference type="SUPFAM" id="SSF53474">
    <property type="entry name" value="alpha/beta-Hydrolases"/>
    <property type="match status" value="1"/>
</dbReference>
<sequence>MADRPADRPRAARFDIPAAAGEIAAMRSPLTATWLSLVSLALLPAAGCAPPAGSSPARAAAPAASAPDRGAAAPGAGAAAGKTAIAGPEASRVTYELLGRQPPLGARVPVEIRHAPDGKLLTYLQRRPDSPEQALFALDLASRETRQLLAAGDLLKDAAPLSREEELRRERQRMFSKGITTYTWARRAPILLVPLGGDLFVRDAAGAVTRLTETPEPEIDPKICDGGERVVFVRGRELFMIDVATRRETALTKGAPEGVSRGLTDFNGQEEFDEPSGFWISPGCDRVAYLEVDERDVEKVPVFGVRSGKEDLMMARFPRVGGKNPRVRAGVLDLATRRTVWLKGQGDEQRYLGRFAWAPDGKALWFQALSRDQKRLGLLRANPRTGEAAEVVVETSPTWVDFAPMLLLERSPRFLWAASAGGHTHLALRDADSGAELARLTAGDWDVVLLAAPDEERGVARFVATKDGPTERHLYAVPLAGGEVKRLTSEPGVHNVFVDPKGAGFVDVHAALDRRPRAVVRGADGGELGEMPVAVDPELATLGLRAPELVKVRAASGDTLHGALLAPRTIEPGRRYPVVVHVYGGPGVQTVFNAWSPRLLWNHLADRGFVVFQLDNRGSANRGRAFEAPIYGRLGEVELADQIAGLDYLATLPYVDPGRVGVYGHSYGGRMALLAMLRAPDRFHVGVAASPATDDRLYDTGYTERFMGLLGEAAARYEATDVTRHAGNLRGKLLLLHGLMDENVHFAHTAKMIEALMAADKRFDMIVFPGERHGYRSPVASRFSSRAIVEYLVEHL</sequence>
<dbReference type="GO" id="GO:0008236">
    <property type="term" value="F:serine-type peptidase activity"/>
    <property type="evidence" value="ECO:0007669"/>
    <property type="project" value="InterPro"/>
</dbReference>
<dbReference type="EMBL" id="CP012673">
    <property type="protein sequence ID" value="AUX43940.1"/>
    <property type="molecule type" value="Genomic_DNA"/>
</dbReference>
<organism evidence="4 5">
    <name type="scientific">Sorangium cellulosum</name>
    <name type="common">Polyangium cellulosum</name>
    <dbReference type="NCBI Taxonomy" id="56"/>
    <lineage>
        <taxon>Bacteria</taxon>
        <taxon>Pseudomonadati</taxon>
        <taxon>Myxococcota</taxon>
        <taxon>Polyangia</taxon>
        <taxon>Polyangiales</taxon>
        <taxon>Polyangiaceae</taxon>
        <taxon>Sorangium</taxon>
    </lineage>
</organism>
<feature type="domain" description="Dipeptidylpeptidase IV N-terminal" evidence="3">
    <location>
        <begin position="198"/>
        <end position="508"/>
    </location>
</feature>
<dbReference type="Gene3D" id="3.40.50.1820">
    <property type="entry name" value="alpha/beta hydrolase"/>
    <property type="match status" value="1"/>
</dbReference>
<dbReference type="GO" id="GO:0008239">
    <property type="term" value="F:dipeptidyl-peptidase activity"/>
    <property type="evidence" value="ECO:0007669"/>
    <property type="project" value="TreeGrafter"/>
</dbReference>
<dbReference type="Pfam" id="PF00930">
    <property type="entry name" value="DPPIV_N"/>
    <property type="match status" value="1"/>
</dbReference>
<dbReference type="InterPro" id="IPR029058">
    <property type="entry name" value="AB_hydrolase_fold"/>
</dbReference>
<dbReference type="GO" id="GO:0006508">
    <property type="term" value="P:proteolysis"/>
    <property type="evidence" value="ECO:0007669"/>
    <property type="project" value="InterPro"/>
</dbReference>
<dbReference type="SUPFAM" id="SSF82171">
    <property type="entry name" value="DPP6 N-terminal domain-like"/>
    <property type="match status" value="1"/>
</dbReference>
<evidence type="ECO:0000313" key="4">
    <source>
        <dbReference type="EMBL" id="AUX43940.1"/>
    </source>
</evidence>
<evidence type="ECO:0000256" key="1">
    <source>
        <dbReference type="SAM" id="MobiDB-lite"/>
    </source>
</evidence>
<evidence type="ECO:0000259" key="3">
    <source>
        <dbReference type="Pfam" id="PF00930"/>
    </source>
</evidence>
<dbReference type="InterPro" id="IPR050278">
    <property type="entry name" value="Serine_Prot_S9B/DPPIV"/>
</dbReference>